<dbReference type="PANTHER" id="PTHR48100">
    <property type="entry name" value="BROAD-SPECIFICITY PHOSPHATASE YOR283W-RELATED"/>
    <property type="match status" value="1"/>
</dbReference>
<dbReference type="InterPro" id="IPR050275">
    <property type="entry name" value="PGM_Phosphatase"/>
</dbReference>
<dbReference type="Proteomes" id="UP000176682">
    <property type="component" value="Unassembled WGS sequence"/>
</dbReference>
<dbReference type="GO" id="GO:0016791">
    <property type="term" value="F:phosphatase activity"/>
    <property type="evidence" value="ECO:0007669"/>
    <property type="project" value="TreeGrafter"/>
</dbReference>
<proteinExistence type="predicted"/>
<name>A0A1F5FG72_9BACT</name>
<evidence type="ECO:0000313" key="2">
    <source>
        <dbReference type="Proteomes" id="UP000176682"/>
    </source>
</evidence>
<comment type="caution">
    <text evidence="1">The sequence shown here is derived from an EMBL/GenBank/DDBJ whole genome shotgun (WGS) entry which is preliminary data.</text>
</comment>
<evidence type="ECO:0008006" key="3">
    <source>
        <dbReference type="Google" id="ProtNLM"/>
    </source>
</evidence>
<dbReference type="EMBL" id="MFAM01000039">
    <property type="protein sequence ID" value="OGD78649.1"/>
    <property type="molecule type" value="Genomic_DNA"/>
</dbReference>
<dbReference type="InterPro" id="IPR013078">
    <property type="entry name" value="His_Pase_superF_clade-1"/>
</dbReference>
<dbReference type="CDD" id="cd07040">
    <property type="entry name" value="HP"/>
    <property type="match status" value="1"/>
</dbReference>
<dbReference type="Pfam" id="PF00300">
    <property type="entry name" value="His_Phos_1"/>
    <property type="match status" value="1"/>
</dbReference>
<sequence length="176" mass="20633">MKQIILVRHPETKSQIDEKTNKYKMPDPEISETGLRQLDEINSYLNEFDYDVIFTSLYRRTRESASKINRLNRPVLGYNAFNEYYNDPTGKGTESVENAIVRTMTKIYSLFDIYQRVVVIGHSSINKTILQTILNCEYTEAGKYFNNFGEVQVMRYDWQAGDKTWQIVDSFIPKQS</sequence>
<dbReference type="Gene3D" id="3.40.50.1240">
    <property type="entry name" value="Phosphoglycerate mutase-like"/>
    <property type="match status" value="1"/>
</dbReference>
<dbReference type="GO" id="GO:0005737">
    <property type="term" value="C:cytoplasm"/>
    <property type="evidence" value="ECO:0007669"/>
    <property type="project" value="TreeGrafter"/>
</dbReference>
<protein>
    <recommendedName>
        <fullName evidence="3">Phosphoglycerate mutase</fullName>
    </recommendedName>
</protein>
<accession>A0A1F5FG72</accession>
<dbReference type="InterPro" id="IPR029033">
    <property type="entry name" value="His_PPase_superfam"/>
</dbReference>
<dbReference type="SUPFAM" id="SSF53254">
    <property type="entry name" value="Phosphoglycerate mutase-like"/>
    <property type="match status" value="1"/>
</dbReference>
<dbReference type="PANTHER" id="PTHR48100:SF1">
    <property type="entry name" value="HISTIDINE PHOSPHATASE FAMILY PROTEIN-RELATED"/>
    <property type="match status" value="1"/>
</dbReference>
<evidence type="ECO:0000313" key="1">
    <source>
        <dbReference type="EMBL" id="OGD78649.1"/>
    </source>
</evidence>
<dbReference type="AlphaFoldDB" id="A0A1F5FG72"/>
<gene>
    <name evidence="1" type="ORF">A2368_01925</name>
</gene>
<organism evidence="1 2">
    <name type="scientific">Candidatus Collierbacteria bacterium RIFOXYB1_FULL_49_13</name>
    <dbReference type="NCBI Taxonomy" id="1817728"/>
    <lineage>
        <taxon>Bacteria</taxon>
        <taxon>Candidatus Collieribacteriota</taxon>
    </lineage>
</organism>
<reference evidence="1 2" key="1">
    <citation type="journal article" date="2016" name="Nat. Commun.">
        <title>Thousands of microbial genomes shed light on interconnected biogeochemical processes in an aquifer system.</title>
        <authorList>
            <person name="Anantharaman K."/>
            <person name="Brown C.T."/>
            <person name="Hug L.A."/>
            <person name="Sharon I."/>
            <person name="Castelle C.J."/>
            <person name="Probst A.J."/>
            <person name="Thomas B.C."/>
            <person name="Singh A."/>
            <person name="Wilkins M.J."/>
            <person name="Karaoz U."/>
            <person name="Brodie E.L."/>
            <person name="Williams K.H."/>
            <person name="Hubbard S.S."/>
            <person name="Banfield J.F."/>
        </authorList>
    </citation>
    <scope>NUCLEOTIDE SEQUENCE [LARGE SCALE GENOMIC DNA]</scope>
</reference>